<proteinExistence type="inferred from homology"/>
<dbReference type="SUPFAM" id="SSF52317">
    <property type="entry name" value="Class I glutamine amidotransferase-like"/>
    <property type="match status" value="1"/>
</dbReference>
<dbReference type="AlphaFoldDB" id="W3XN98"/>
<dbReference type="eggNOG" id="ENOG502RZ3Y">
    <property type="taxonomic scope" value="Eukaryota"/>
</dbReference>
<keyword evidence="2" id="KW-0346">Stress response</keyword>
<gene>
    <name evidence="7" type="ORF">PFICI_01297</name>
</gene>
<organism evidence="7 8">
    <name type="scientific">Pestalotiopsis fici (strain W106-1 / CGMCC3.15140)</name>
    <dbReference type="NCBI Taxonomy" id="1229662"/>
    <lineage>
        <taxon>Eukaryota</taxon>
        <taxon>Fungi</taxon>
        <taxon>Dikarya</taxon>
        <taxon>Ascomycota</taxon>
        <taxon>Pezizomycotina</taxon>
        <taxon>Sordariomycetes</taxon>
        <taxon>Xylariomycetidae</taxon>
        <taxon>Amphisphaeriales</taxon>
        <taxon>Sporocadaceae</taxon>
        <taxon>Pestalotiopsis</taxon>
    </lineage>
</organism>
<feature type="domain" description="DJ-1/PfpI" evidence="6">
    <location>
        <begin position="91"/>
        <end position="227"/>
    </location>
</feature>
<keyword evidence="3" id="KW-0456">Lyase</keyword>
<dbReference type="InterPro" id="IPR029062">
    <property type="entry name" value="Class_I_gatase-like"/>
</dbReference>
<dbReference type="KEGG" id="pfy:PFICI_01297"/>
<evidence type="ECO:0000259" key="6">
    <source>
        <dbReference type="Pfam" id="PF01965"/>
    </source>
</evidence>
<dbReference type="STRING" id="1229662.W3XN98"/>
<dbReference type="GO" id="GO:0005737">
    <property type="term" value="C:cytoplasm"/>
    <property type="evidence" value="ECO:0007669"/>
    <property type="project" value="TreeGrafter"/>
</dbReference>
<dbReference type="PANTHER" id="PTHR48094">
    <property type="entry name" value="PROTEIN/NUCLEIC ACID DEGLYCASE DJ-1-RELATED"/>
    <property type="match status" value="1"/>
</dbReference>
<keyword evidence="8" id="KW-1185">Reference proteome</keyword>
<evidence type="ECO:0000256" key="3">
    <source>
        <dbReference type="ARBA" id="ARBA00023239"/>
    </source>
</evidence>
<dbReference type="GO" id="GO:0019172">
    <property type="term" value="F:glyoxalase III activity"/>
    <property type="evidence" value="ECO:0007669"/>
    <property type="project" value="UniProtKB-EC"/>
</dbReference>
<dbReference type="RefSeq" id="XP_007828069.1">
    <property type="nucleotide sequence ID" value="XM_007829878.1"/>
</dbReference>
<evidence type="ECO:0000256" key="5">
    <source>
        <dbReference type="ARBA" id="ARBA00048082"/>
    </source>
</evidence>
<evidence type="ECO:0000313" key="7">
    <source>
        <dbReference type="EMBL" id="ETS87469.1"/>
    </source>
</evidence>
<sequence>MSPKKVLFVLTNIAKIPGTEKEIGWWLAEVAHPFHVINGKAEIVFASPRGGLAPVDPVSVQYSPDEVSQDFLNNHKALFEQTEPLEKFLGKAAEFDAIYYPGGHGPMFDVATDPVSIQLIGEFFALDKTISAVCHGPAAFVNVILPNGKHFLEGKKLTGLSNAEEDSFQMSQYMPFPLETKLNEASGGLYTVKDQDAESATVVVGNDGKFITGQNPKSGKVVGEAILKAIGVN</sequence>
<dbReference type="EC" id="4.2.1.130" evidence="1"/>
<dbReference type="OMA" id="DPHSLQM"/>
<evidence type="ECO:0000256" key="1">
    <source>
        <dbReference type="ARBA" id="ARBA00013134"/>
    </source>
</evidence>
<evidence type="ECO:0000256" key="2">
    <source>
        <dbReference type="ARBA" id="ARBA00023016"/>
    </source>
</evidence>
<dbReference type="GeneID" id="19266310"/>
<evidence type="ECO:0000256" key="4">
    <source>
        <dbReference type="ARBA" id="ARBA00038493"/>
    </source>
</evidence>
<name>W3XN98_PESFW</name>
<dbReference type="GO" id="GO:0019243">
    <property type="term" value="P:methylglyoxal catabolic process to D-lactate via S-lactoyl-glutathione"/>
    <property type="evidence" value="ECO:0007669"/>
    <property type="project" value="TreeGrafter"/>
</dbReference>
<dbReference type="Pfam" id="PF01965">
    <property type="entry name" value="DJ-1_PfpI"/>
    <property type="match status" value="1"/>
</dbReference>
<dbReference type="InterPro" id="IPR002818">
    <property type="entry name" value="DJ-1/PfpI"/>
</dbReference>
<comment type="similarity">
    <text evidence="4">Belongs to the peptidase C56 family. HSP31-like subfamily.</text>
</comment>
<dbReference type="Proteomes" id="UP000030651">
    <property type="component" value="Unassembled WGS sequence"/>
</dbReference>
<comment type="catalytic activity">
    <reaction evidence="5">
        <text>methylglyoxal + H2O = (R)-lactate + H(+)</text>
        <dbReference type="Rhea" id="RHEA:27754"/>
        <dbReference type="ChEBI" id="CHEBI:15377"/>
        <dbReference type="ChEBI" id="CHEBI:15378"/>
        <dbReference type="ChEBI" id="CHEBI:16004"/>
        <dbReference type="ChEBI" id="CHEBI:17158"/>
        <dbReference type="EC" id="4.2.1.130"/>
    </reaction>
</comment>
<dbReference type="InterPro" id="IPR050325">
    <property type="entry name" value="Prot/Nucl_acid_deglycase"/>
</dbReference>
<dbReference type="EMBL" id="KI912109">
    <property type="protein sequence ID" value="ETS87469.1"/>
    <property type="molecule type" value="Genomic_DNA"/>
</dbReference>
<dbReference type="OrthoDB" id="543156at2759"/>
<protein>
    <recommendedName>
        <fullName evidence="1">D-lactate dehydratase</fullName>
        <ecNumber evidence="1">4.2.1.130</ecNumber>
    </recommendedName>
</protein>
<dbReference type="HOGENOM" id="CLU_070319_2_0_1"/>
<dbReference type="Gene3D" id="3.40.50.880">
    <property type="match status" value="1"/>
</dbReference>
<reference evidence="8" key="1">
    <citation type="journal article" date="2015" name="BMC Genomics">
        <title>Genomic and transcriptomic analysis of the endophytic fungus Pestalotiopsis fici reveals its lifestyle and high potential for synthesis of natural products.</title>
        <authorList>
            <person name="Wang X."/>
            <person name="Zhang X."/>
            <person name="Liu L."/>
            <person name="Xiang M."/>
            <person name="Wang W."/>
            <person name="Sun X."/>
            <person name="Che Y."/>
            <person name="Guo L."/>
            <person name="Liu G."/>
            <person name="Guo L."/>
            <person name="Wang C."/>
            <person name="Yin W.B."/>
            <person name="Stadler M."/>
            <person name="Zhang X."/>
            <person name="Liu X."/>
        </authorList>
    </citation>
    <scope>NUCLEOTIDE SEQUENCE [LARGE SCALE GENOMIC DNA]</scope>
    <source>
        <strain evidence="8">W106-1 / CGMCC3.15140</strain>
    </source>
</reference>
<accession>W3XN98</accession>
<dbReference type="InParanoid" id="W3XN98"/>
<dbReference type="CDD" id="cd03141">
    <property type="entry name" value="GATase1_Hsp31_like"/>
    <property type="match status" value="1"/>
</dbReference>
<evidence type="ECO:0000313" key="8">
    <source>
        <dbReference type="Proteomes" id="UP000030651"/>
    </source>
</evidence>
<dbReference type="PANTHER" id="PTHR48094:SF11">
    <property type="entry name" value="GLUTATHIONE-INDEPENDENT GLYOXALASE HSP31-RELATED"/>
    <property type="match status" value="1"/>
</dbReference>